<dbReference type="SUPFAM" id="SSF53822">
    <property type="entry name" value="Periplasmic binding protein-like I"/>
    <property type="match status" value="1"/>
</dbReference>
<evidence type="ECO:0000256" key="3">
    <source>
        <dbReference type="ARBA" id="ARBA00022729"/>
    </source>
</evidence>
<protein>
    <submittedName>
        <fullName evidence="6">Monosaccharide ABC transporter substrate-binding protein (CUT2 family)</fullName>
    </submittedName>
</protein>
<evidence type="ECO:0000256" key="4">
    <source>
        <dbReference type="SAM" id="SignalP"/>
    </source>
</evidence>
<accession>A0A3D9HZL8</accession>
<evidence type="ECO:0000259" key="5">
    <source>
        <dbReference type="Pfam" id="PF13407"/>
    </source>
</evidence>
<feature type="signal peptide" evidence="4">
    <location>
        <begin position="1"/>
        <end position="24"/>
    </location>
</feature>
<dbReference type="InterPro" id="IPR028082">
    <property type="entry name" value="Peripla_BP_I"/>
</dbReference>
<keyword evidence="7" id="KW-1185">Reference proteome</keyword>
<evidence type="ECO:0000313" key="6">
    <source>
        <dbReference type="EMBL" id="RED54934.1"/>
    </source>
</evidence>
<dbReference type="PANTHER" id="PTHR46847:SF1">
    <property type="entry name" value="D-ALLOSE-BINDING PERIPLASMIC PROTEIN-RELATED"/>
    <property type="match status" value="1"/>
</dbReference>
<dbReference type="PROSITE" id="PS51257">
    <property type="entry name" value="PROKAR_LIPOPROTEIN"/>
    <property type="match status" value="1"/>
</dbReference>
<keyword evidence="3 4" id="KW-0732">Signal</keyword>
<reference evidence="6 7" key="1">
    <citation type="submission" date="2018-07" db="EMBL/GenBank/DDBJ databases">
        <title>Genomic Encyclopedia of Type Strains, Phase III (KMG-III): the genomes of soil and plant-associated and newly described type strains.</title>
        <authorList>
            <person name="Whitman W."/>
        </authorList>
    </citation>
    <scope>NUCLEOTIDE SEQUENCE [LARGE SCALE GENOMIC DNA]</scope>
    <source>
        <strain evidence="6 7">CECT 8236</strain>
    </source>
</reference>
<dbReference type="OrthoDB" id="6196975at2"/>
<dbReference type="EMBL" id="QRDY01000020">
    <property type="protein sequence ID" value="RED54934.1"/>
    <property type="molecule type" value="Genomic_DNA"/>
</dbReference>
<comment type="similarity">
    <text evidence="2">Belongs to the bacterial solute-binding protein 2 family.</text>
</comment>
<evidence type="ECO:0000256" key="2">
    <source>
        <dbReference type="ARBA" id="ARBA00007639"/>
    </source>
</evidence>
<organism evidence="6 7">
    <name type="scientific">Cohnella lupini</name>
    <dbReference type="NCBI Taxonomy" id="1294267"/>
    <lineage>
        <taxon>Bacteria</taxon>
        <taxon>Bacillati</taxon>
        <taxon>Bacillota</taxon>
        <taxon>Bacilli</taxon>
        <taxon>Bacillales</taxon>
        <taxon>Paenibacillaceae</taxon>
        <taxon>Cohnella</taxon>
    </lineage>
</organism>
<name>A0A3D9HZL8_9BACL</name>
<comment type="subcellular location">
    <subcellularLocation>
        <location evidence="1">Cell envelope</location>
    </subcellularLocation>
</comment>
<evidence type="ECO:0000256" key="1">
    <source>
        <dbReference type="ARBA" id="ARBA00004196"/>
    </source>
</evidence>
<dbReference type="GO" id="GO:0030246">
    <property type="term" value="F:carbohydrate binding"/>
    <property type="evidence" value="ECO:0007669"/>
    <property type="project" value="UniProtKB-ARBA"/>
</dbReference>
<dbReference type="Gene3D" id="3.40.50.2300">
    <property type="match status" value="2"/>
</dbReference>
<sequence length="323" mass="35099">MTNLWLKKVSAALLISVSLLSASACDGGGGTIKPEKPTLSPSPSGDKSGIPILTFGIIYPMAHPFYELITNYAEKEAEPSNIRLVVKAPDEANLEQQIRMMETMIKQKVDAIAIDPVDSVAIVPVINKAVENGIPVICFESDAPTSKRVGYIGTDQKLAGIQMGKVLEQQLQGRGMVLVETGMSHMRSLQLRLEGLLSYLNANTDIQVLEVRYNEGSNTKALSDLEEMIDLHPHFDAFVGLDVVSGPLSVLVWKAQGLNRYAFTFGVTEEIREALSNGQLTAAISLNEAEMSKRMIGRMIDAVQGKSVPQIDDTGLSVTTRRL</sequence>
<feature type="domain" description="Periplasmic binding protein" evidence="5">
    <location>
        <begin position="58"/>
        <end position="306"/>
    </location>
</feature>
<dbReference type="GO" id="GO:0030313">
    <property type="term" value="C:cell envelope"/>
    <property type="evidence" value="ECO:0007669"/>
    <property type="project" value="UniProtKB-SubCell"/>
</dbReference>
<dbReference type="RefSeq" id="WP_115995050.1">
    <property type="nucleotide sequence ID" value="NZ_QRDY01000020.1"/>
</dbReference>
<dbReference type="AlphaFoldDB" id="A0A3D9HZL8"/>
<dbReference type="PANTHER" id="PTHR46847">
    <property type="entry name" value="D-ALLOSE-BINDING PERIPLASMIC PROTEIN-RELATED"/>
    <property type="match status" value="1"/>
</dbReference>
<dbReference type="InterPro" id="IPR025997">
    <property type="entry name" value="SBP_2_dom"/>
</dbReference>
<gene>
    <name evidence="6" type="ORF">DFP95_12027</name>
</gene>
<feature type="chain" id="PRO_5017563352" evidence="4">
    <location>
        <begin position="25"/>
        <end position="323"/>
    </location>
</feature>
<dbReference type="Proteomes" id="UP000256869">
    <property type="component" value="Unassembled WGS sequence"/>
</dbReference>
<evidence type="ECO:0000313" key="7">
    <source>
        <dbReference type="Proteomes" id="UP000256869"/>
    </source>
</evidence>
<dbReference type="Pfam" id="PF13407">
    <property type="entry name" value="Peripla_BP_4"/>
    <property type="match status" value="1"/>
</dbReference>
<comment type="caution">
    <text evidence="6">The sequence shown here is derived from an EMBL/GenBank/DDBJ whole genome shotgun (WGS) entry which is preliminary data.</text>
</comment>
<proteinExistence type="inferred from homology"/>